<dbReference type="EMBL" id="MU004359">
    <property type="protein sequence ID" value="KAF2654724.1"/>
    <property type="molecule type" value="Genomic_DNA"/>
</dbReference>
<name>A0A6A6T837_9PLEO</name>
<evidence type="ECO:0000313" key="1">
    <source>
        <dbReference type="EMBL" id="KAF2654724.1"/>
    </source>
</evidence>
<dbReference type="AlphaFoldDB" id="A0A6A6T837"/>
<keyword evidence="2" id="KW-1185">Reference proteome</keyword>
<protein>
    <submittedName>
        <fullName evidence="1">Uncharacterized protein</fullName>
    </submittedName>
</protein>
<gene>
    <name evidence="1" type="ORF">K491DRAFT_693533</name>
</gene>
<evidence type="ECO:0000313" key="2">
    <source>
        <dbReference type="Proteomes" id="UP000799324"/>
    </source>
</evidence>
<dbReference type="Proteomes" id="UP000799324">
    <property type="component" value="Unassembled WGS sequence"/>
</dbReference>
<proteinExistence type="predicted"/>
<sequence length="55" mass="5927">MKKLVGKITAIVIGLFGLAVAVSRIGSHSDSASILLRVLEGLQSNLPQLRVRLMR</sequence>
<accession>A0A6A6T837</accession>
<organism evidence="1 2">
    <name type="scientific">Lophiostoma macrostomum CBS 122681</name>
    <dbReference type="NCBI Taxonomy" id="1314788"/>
    <lineage>
        <taxon>Eukaryota</taxon>
        <taxon>Fungi</taxon>
        <taxon>Dikarya</taxon>
        <taxon>Ascomycota</taxon>
        <taxon>Pezizomycotina</taxon>
        <taxon>Dothideomycetes</taxon>
        <taxon>Pleosporomycetidae</taxon>
        <taxon>Pleosporales</taxon>
        <taxon>Lophiostomataceae</taxon>
        <taxon>Lophiostoma</taxon>
    </lineage>
</organism>
<reference evidence="1" key="1">
    <citation type="journal article" date="2020" name="Stud. Mycol.">
        <title>101 Dothideomycetes genomes: a test case for predicting lifestyles and emergence of pathogens.</title>
        <authorList>
            <person name="Haridas S."/>
            <person name="Albert R."/>
            <person name="Binder M."/>
            <person name="Bloem J."/>
            <person name="Labutti K."/>
            <person name="Salamov A."/>
            <person name="Andreopoulos B."/>
            <person name="Baker S."/>
            <person name="Barry K."/>
            <person name="Bills G."/>
            <person name="Bluhm B."/>
            <person name="Cannon C."/>
            <person name="Castanera R."/>
            <person name="Culley D."/>
            <person name="Daum C."/>
            <person name="Ezra D."/>
            <person name="Gonzalez J."/>
            <person name="Henrissat B."/>
            <person name="Kuo A."/>
            <person name="Liang C."/>
            <person name="Lipzen A."/>
            <person name="Lutzoni F."/>
            <person name="Magnuson J."/>
            <person name="Mondo S."/>
            <person name="Nolan M."/>
            <person name="Ohm R."/>
            <person name="Pangilinan J."/>
            <person name="Park H.-J."/>
            <person name="Ramirez L."/>
            <person name="Alfaro M."/>
            <person name="Sun H."/>
            <person name="Tritt A."/>
            <person name="Yoshinaga Y."/>
            <person name="Zwiers L.-H."/>
            <person name="Turgeon B."/>
            <person name="Goodwin S."/>
            <person name="Spatafora J."/>
            <person name="Crous P."/>
            <person name="Grigoriev I."/>
        </authorList>
    </citation>
    <scope>NUCLEOTIDE SEQUENCE</scope>
    <source>
        <strain evidence="1">CBS 122681</strain>
    </source>
</reference>